<organism evidence="1 2">
    <name type="scientific">Hoyosella subflava (strain DSM 45089 / JCM 17490 / NBRC 109087 / DQS3-9A1)</name>
    <name type="common">Amycolicicoccus subflavus</name>
    <dbReference type="NCBI Taxonomy" id="443218"/>
    <lineage>
        <taxon>Bacteria</taxon>
        <taxon>Bacillati</taxon>
        <taxon>Actinomycetota</taxon>
        <taxon>Actinomycetes</taxon>
        <taxon>Mycobacteriales</taxon>
        <taxon>Hoyosellaceae</taxon>
        <taxon>Hoyosella</taxon>
    </lineage>
</organism>
<gene>
    <name evidence="1" type="ordered locus">AS9A_2275</name>
</gene>
<dbReference type="EMBL" id="CP002786">
    <property type="protein sequence ID" value="AEF40722.1"/>
    <property type="molecule type" value="Genomic_DNA"/>
</dbReference>
<dbReference type="HOGENOM" id="CLU_2950048_0_0_11"/>
<sequence>MIFDLARPLGFWPPVRPGCGFTDSKMGAAVSINTKPASMVSTNRVWQTLTDGGFACGYS</sequence>
<dbReference type="KEGG" id="asd:AS9A_2275"/>
<protein>
    <submittedName>
        <fullName evidence="1">Uncharacterized protein</fullName>
    </submittedName>
</protein>
<name>F6ER35_HOYSD</name>
<dbReference type="Proteomes" id="UP000009235">
    <property type="component" value="Chromosome"/>
</dbReference>
<evidence type="ECO:0000313" key="2">
    <source>
        <dbReference type="Proteomes" id="UP000009235"/>
    </source>
</evidence>
<dbReference type="STRING" id="443218.AS9A_2275"/>
<keyword evidence="2" id="KW-1185">Reference proteome</keyword>
<evidence type="ECO:0000313" key="1">
    <source>
        <dbReference type="EMBL" id="AEF40722.1"/>
    </source>
</evidence>
<dbReference type="AlphaFoldDB" id="F6ER35"/>
<reference evidence="1 2" key="1">
    <citation type="journal article" date="2011" name="J. Bacteriol.">
        <title>Complete genome sequence of Amycolicicoccus subflavus DQS3-9A1T, an actinomycete isolated from crude oil-polluted soil.</title>
        <authorList>
            <person name="Cai M."/>
            <person name="Chen W.M."/>
            <person name="Nie Y."/>
            <person name="Chi C.Q."/>
            <person name="Wang Y.N."/>
            <person name="Tang Y.Q."/>
            <person name="Li G.Y."/>
            <person name="Wu X.L."/>
        </authorList>
    </citation>
    <scope>NUCLEOTIDE SEQUENCE [LARGE SCALE GENOMIC DNA]</scope>
    <source>
        <strain evidence="2">DSM 45089 / DQS3-9A1</strain>
    </source>
</reference>
<accession>F6ER35</accession>
<proteinExistence type="predicted"/>